<organism evidence="1 3">
    <name type="scientific">Pseudomonas helleri</name>
    <dbReference type="NCBI Taxonomy" id="1608996"/>
    <lineage>
        <taxon>Bacteria</taxon>
        <taxon>Pseudomonadati</taxon>
        <taxon>Pseudomonadota</taxon>
        <taxon>Gammaproteobacteria</taxon>
        <taxon>Pseudomonadales</taxon>
        <taxon>Pseudomonadaceae</taxon>
        <taxon>Pseudomonas</taxon>
    </lineage>
</organism>
<dbReference type="EMBL" id="WIWJ01000047">
    <property type="protein sequence ID" value="MQT49226.1"/>
    <property type="molecule type" value="Genomic_DNA"/>
</dbReference>
<dbReference type="RefSeq" id="WP_153329670.1">
    <property type="nucleotide sequence ID" value="NZ_WIWI01000049.1"/>
</dbReference>
<evidence type="ECO:0000313" key="2">
    <source>
        <dbReference type="EMBL" id="MQT90980.1"/>
    </source>
</evidence>
<accession>A0A6A7YNW9</accession>
<dbReference type="EMBL" id="WIWI01000049">
    <property type="protein sequence ID" value="MQT90980.1"/>
    <property type="molecule type" value="Genomic_DNA"/>
</dbReference>
<dbReference type="Proteomes" id="UP000489190">
    <property type="component" value="Unassembled WGS sequence"/>
</dbReference>
<evidence type="ECO:0000313" key="4">
    <source>
        <dbReference type="Proteomes" id="UP000489190"/>
    </source>
</evidence>
<dbReference type="Proteomes" id="UP000441404">
    <property type="component" value="Unassembled WGS sequence"/>
</dbReference>
<proteinExistence type="predicted"/>
<protein>
    <submittedName>
        <fullName evidence="1">Uncharacterized protein</fullName>
    </submittedName>
</protein>
<sequence>MRQTILLVFALYLPLSESATLHIENQSRYIAVIIDYPAGYPCAPDRQNVRPCLILPLAATSYELPEAEALSAVLRFISLPATSNVALGDLKKHVFKSTGDFTYQPLGALKYEQVKCELPMDEGISITIILVGVMDKACEKGTDRRLAWVYKRNDVDMKFIIKDLPAKPHPRPL</sequence>
<name>A0A6A7YNW9_9PSED</name>
<dbReference type="AlphaFoldDB" id="A0A6A7YNW9"/>
<reference evidence="3 4" key="1">
    <citation type="submission" date="2019-10" db="EMBL/GenBank/DDBJ databases">
        <title>Evaluation of single-gene subtyping targets for Pseudomonas.</title>
        <authorList>
            <person name="Reichler S.J."/>
            <person name="Orsi R.H."/>
            <person name="Wiedmann M."/>
            <person name="Martin N.H."/>
            <person name="Murphy S.I."/>
        </authorList>
    </citation>
    <scope>NUCLEOTIDE SEQUENCE [LARGE SCALE GENOMIC DNA]</scope>
    <source>
        <strain evidence="2 4">FSL R10-3254</strain>
        <strain evidence="1 3">FSL R10-3257</strain>
    </source>
</reference>
<evidence type="ECO:0000313" key="1">
    <source>
        <dbReference type="EMBL" id="MQT49226.1"/>
    </source>
</evidence>
<gene>
    <name evidence="2" type="ORF">GHO39_17820</name>
    <name evidence="1" type="ORF">GHO40_21185</name>
</gene>
<evidence type="ECO:0000313" key="3">
    <source>
        <dbReference type="Proteomes" id="UP000441404"/>
    </source>
</evidence>
<comment type="caution">
    <text evidence="1">The sequence shown here is derived from an EMBL/GenBank/DDBJ whole genome shotgun (WGS) entry which is preliminary data.</text>
</comment>